<feature type="coiled-coil region" evidence="1">
    <location>
        <begin position="107"/>
        <end position="155"/>
    </location>
</feature>
<dbReference type="Proteomes" id="UP001324270">
    <property type="component" value="Unassembled WGS sequence"/>
</dbReference>
<evidence type="ECO:0000313" key="3">
    <source>
        <dbReference type="Proteomes" id="UP001324270"/>
    </source>
</evidence>
<dbReference type="EMBL" id="JAYKBV010000004">
    <property type="protein sequence ID" value="MEB3039908.1"/>
    <property type="molecule type" value="Genomic_DNA"/>
</dbReference>
<keyword evidence="3" id="KW-1185">Reference proteome</keyword>
<sequence length="206" mass="23820">MSIFNSNDYKRGYEDGYTAGFGGKDKDFIRSGMSMKFAIYGGKAIDSYNQGYNEGYKKGIEDRLSKPKPQTVNIETDNTAKSPVINTKNTKHSKNSYSNHYSTVNTNSEIMASIQQYQVQLMKLEEMVSFLNMFKEQMEQNLNGYKARVQQMYETGMPEEVMRRFESDHIPETANLITQIKMLMDDRIIPYTNTQIEIIRMALERS</sequence>
<gene>
    <name evidence="2" type="ORF">VJJ49_04270</name>
</gene>
<evidence type="ECO:0008006" key="4">
    <source>
        <dbReference type="Google" id="ProtNLM"/>
    </source>
</evidence>
<proteinExistence type="predicted"/>
<comment type="caution">
    <text evidence="2">The sequence shown here is derived from an EMBL/GenBank/DDBJ whole genome shotgun (WGS) entry which is preliminary data.</text>
</comment>
<protein>
    <recommendedName>
        <fullName evidence="4">Essential protein Yae1 N-terminal domain-containing protein</fullName>
    </recommendedName>
</protein>
<reference evidence="2 3" key="1">
    <citation type="submission" date="2023-12" db="EMBL/GenBank/DDBJ databases">
        <title>Genomic sequences of Capnocytophaga and Parvimonas strains.</title>
        <authorList>
            <person name="Watt R.M."/>
            <person name="Wang M."/>
            <person name="Yang T."/>
            <person name="Tong W.M."/>
        </authorList>
    </citation>
    <scope>NUCLEOTIDE SEQUENCE [LARGE SCALE GENOMIC DNA]</scope>
    <source>
        <strain evidence="2 3">CCUG 13156</strain>
    </source>
</reference>
<evidence type="ECO:0000256" key="1">
    <source>
        <dbReference type="SAM" id="Coils"/>
    </source>
</evidence>
<name>A0ABU5YB33_9FLAO</name>
<keyword evidence="1" id="KW-0175">Coiled coil</keyword>
<dbReference type="RefSeq" id="WP_323979044.1">
    <property type="nucleotide sequence ID" value="NZ_JAYKBV010000004.1"/>
</dbReference>
<evidence type="ECO:0000313" key="2">
    <source>
        <dbReference type="EMBL" id="MEB3039908.1"/>
    </source>
</evidence>
<accession>A0ABU5YB33</accession>
<organism evidence="2 3">
    <name type="scientific">Capnocytophaga gingivalis</name>
    <dbReference type="NCBI Taxonomy" id="1017"/>
    <lineage>
        <taxon>Bacteria</taxon>
        <taxon>Pseudomonadati</taxon>
        <taxon>Bacteroidota</taxon>
        <taxon>Flavobacteriia</taxon>
        <taxon>Flavobacteriales</taxon>
        <taxon>Flavobacteriaceae</taxon>
        <taxon>Capnocytophaga</taxon>
    </lineage>
</organism>